<evidence type="ECO:0000256" key="2">
    <source>
        <dbReference type="ARBA" id="ARBA00022723"/>
    </source>
</evidence>
<gene>
    <name evidence="6" type="ORF">IGX34_14220</name>
</gene>
<feature type="domain" description="Cytochrome c" evidence="5">
    <location>
        <begin position="86"/>
        <end position="171"/>
    </location>
</feature>
<reference evidence="6 7" key="1">
    <citation type="submission" date="2020-09" db="EMBL/GenBank/DDBJ databases">
        <title>Dyella sp. 7MK23 isolated from forest soil.</title>
        <authorList>
            <person name="Fu J."/>
        </authorList>
    </citation>
    <scope>NUCLEOTIDE SEQUENCE [LARGE SCALE GENOMIC DNA]</scope>
    <source>
        <strain evidence="6 7">7MK23</strain>
    </source>
</reference>
<dbReference type="Pfam" id="PF13442">
    <property type="entry name" value="Cytochrome_CBB3"/>
    <property type="match status" value="1"/>
</dbReference>
<protein>
    <submittedName>
        <fullName evidence="6">Cytochrome c</fullName>
    </submittedName>
</protein>
<dbReference type="PROSITE" id="PS51007">
    <property type="entry name" value="CYTC"/>
    <property type="match status" value="1"/>
</dbReference>
<evidence type="ECO:0000259" key="5">
    <source>
        <dbReference type="PROSITE" id="PS51007"/>
    </source>
</evidence>
<proteinExistence type="predicted"/>
<organism evidence="6 7">
    <name type="scientific">Dyella acidiphila</name>
    <dbReference type="NCBI Taxonomy" id="2775866"/>
    <lineage>
        <taxon>Bacteria</taxon>
        <taxon>Pseudomonadati</taxon>
        <taxon>Pseudomonadota</taxon>
        <taxon>Gammaproteobacteria</taxon>
        <taxon>Lysobacterales</taxon>
        <taxon>Rhodanobacteraceae</taxon>
        <taxon>Dyella</taxon>
    </lineage>
</organism>
<keyword evidence="1 4" id="KW-0349">Heme</keyword>
<dbReference type="PROSITE" id="PS51257">
    <property type="entry name" value="PROKAR_LIPOPROTEIN"/>
    <property type="match status" value="1"/>
</dbReference>
<keyword evidence="7" id="KW-1185">Reference proteome</keyword>
<dbReference type="InterPro" id="IPR036909">
    <property type="entry name" value="Cyt_c-like_dom_sf"/>
</dbReference>
<dbReference type="SUPFAM" id="SSF46626">
    <property type="entry name" value="Cytochrome c"/>
    <property type="match status" value="1"/>
</dbReference>
<dbReference type="RefSeq" id="WP_192556378.1">
    <property type="nucleotide sequence ID" value="NZ_JACZZA010000008.1"/>
</dbReference>
<evidence type="ECO:0000256" key="4">
    <source>
        <dbReference type="PROSITE-ProRule" id="PRU00433"/>
    </source>
</evidence>
<keyword evidence="3 4" id="KW-0408">Iron</keyword>
<name>A0ABR9GBX8_9GAMM</name>
<dbReference type="PANTHER" id="PTHR40394:SF2">
    <property type="entry name" value="QUINOL:CYTOCHROME C OXIDOREDUCTASE MEMBRANE PROTEIN"/>
    <property type="match status" value="1"/>
</dbReference>
<evidence type="ECO:0000256" key="3">
    <source>
        <dbReference type="ARBA" id="ARBA00023004"/>
    </source>
</evidence>
<dbReference type="PANTHER" id="PTHR40394">
    <property type="entry name" value="LIPOPROTEIN-RELATED"/>
    <property type="match status" value="1"/>
</dbReference>
<keyword evidence="2 4" id="KW-0479">Metal-binding</keyword>
<sequence>MKARHVAVWFALLSLAACERGMHNMYDQPYYRPGAPSQLFADGNASRRPPWGTVAAASGSAAATSSGRRTETAAAYQLTDAGSYLALLQRGRQRYDIYCAACHGLSGAGDGMVVQRGFPAPLPFTDPSIMQASDAGLAQAIQRGYGVMYPFADRVNQGDGQAIVAYIRALQLSQHVTVSQLQPRDVVALHAAGVPAQHGGGRE</sequence>
<dbReference type="EMBL" id="JACZZA010000008">
    <property type="protein sequence ID" value="MBE1161536.1"/>
    <property type="molecule type" value="Genomic_DNA"/>
</dbReference>
<accession>A0ABR9GBX8</accession>
<evidence type="ECO:0000313" key="6">
    <source>
        <dbReference type="EMBL" id="MBE1161536.1"/>
    </source>
</evidence>
<dbReference type="Proteomes" id="UP000651010">
    <property type="component" value="Unassembled WGS sequence"/>
</dbReference>
<evidence type="ECO:0000256" key="1">
    <source>
        <dbReference type="ARBA" id="ARBA00022617"/>
    </source>
</evidence>
<dbReference type="InterPro" id="IPR009056">
    <property type="entry name" value="Cyt_c-like_dom"/>
</dbReference>
<comment type="caution">
    <text evidence="6">The sequence shown here is derived from an EMBL/GenBank/DDBJ whole genome shotgun (WGS) entry which is preliminary data.</text>
</comment>
<evidence type="ECO:0000313" key="7">
    <source>
        <dbReference type="Proteomes" id="UP000651010"/>
    </source>
</evidence>
<dbReference type="Gene3D" id="1.10.760.10">
    <property type="entry name" value="Cytochrome c-like domain"/>
    <property type="match status" value="1"/>
</dbReference>